<dbReference type="RefSeq" id="WP_161434503.1">
    <property type="nucleotide sequence ID" value="NZ_WXYO01000002.1"/>
</dbReference>
<gene>
    <name evidence="1" type="ORF">GTQ38_05675</name>
</gene>
<dbReference type="AlphaFoldDB" id="A0A6L9E9T7"/>
<evidence type="ECO:0000313" key="2">
    <source>
        <dbReference type="Proteomes" id="UP000475249"/>
    </source>
</evidence>
<protein>
    <submittedName>
        <fullName evidence="1">Uncharacterized protein</fullName>
    </submittedName>
</protein>
<sequence length="130" mass="15210">MKTLSTIFISGTIISSLMFIGNKEKFNINTLETERQASVIQMTDPEDEIFNPDLDINFDELFCMEEVVHLSLDEIEYLEEDEEIRLDVPEEIIEAELEIDFSQLIQQEEVIELTLDEIEYLEVEEEVTLD</sequence>
<organism evidence="1 2">
    <name type="scientific">Poritiphilus flavus</name>
    <dbReference type="NCBI Taxonomy" id="2697053"/>
    <lineage>
        <taxon>Bacteria</taxon>
        <taxon>Pseudomonadati</taxon>
        <taxon>Bacteroidota</taxon>
        <taxon>Flavobacteriia</taxon>
        <taxon>Flavobacteriales</taxon>
        <taxon>Flavobacteriaceae</taxon>
        <taxon>Poritiphilus</taxon>
    </lineage>
</organism>
<proteinExistence type="predicted"/>
<dbReference type="Proteomes" id="UP000475249">
    <property type="component" value="Unassembled WGS sequence"/>
</dbReference>
<dbReference type="EMBL" id="WXYO01000002">
    <property type="protein sequence ID" value="NAS11480.1"/>
    <property type="molecule type" value="Genomic_DNA"/>
</dbReference>
<name>A0A6L9E9T7_9FLAO</name>
<comment type="caution">
    <text evidence="1">The sequence shown here is derived from an EMBL/GenBank/DDBJ whole genome shotgun (WGS) entry which is preliminary data.</text>
</comment>
<reference evidence="1 2" key="1">
    <citation type="submission" date="2020-01" db="EMBL/GenBank/DDBJ databases">
        <title>Bacteria diversity of Porities sp.</title>
        <authorList>
            <person name="Wang G."/>
        </authorList>
    </citation>
    <scope>NUCLEOTIDE SEQUENCE [LARGE SCALE GENOMIC DNA]</scope>
    <source>
        <strain evidence="1 2">R33</strain>
    </source>
</reference>
<accession>A0A6L9E9T7</accession>
<keyword evidence="2" id="KW-1185">Reference proteome</keyword>
<evidence type="ECO:0000313" key="1">
    <source>
        <dbReference type="EMBL" id="NAS11480.1"/>
    </source>
</evidence>